<evidence type="ECO:0000256" key="3">
    <source>
        <dbReference type="SAM" id="MobiDB-lite"/>
    </source>
</evidence>
<evidence type="ECO:0000313" key="8">
    <source>
        <dbReference type="Proteomes" id="UP001215280"/>
    </source>
</evidence>
<evidence type="ECO:0000313" key="7">
    <source>
        <dbReference type="EMBL" id="KAJ7772980.1"/>
    </source>
</evidence>
<evidence type="ECO:0000256" key="1">
    <source>
        <dbReference type="ARBA" id="ARBA00022553"/>
    </source>
</evidence>
<feature type="region of interest" description="Disordered" evidence="3">
    <location>
        <begin position="994"/>
        <end position="1019"/>
    </location>
</feature>
<dbReference type="PROSITE" id="PS00109">
    <property type="entry name" value="PROTEIN_KINASE_TYR"/>
    <property type="match status" value="1"/>
</dbReference>
<dbReference type="EMBL" id="JARJLG010000018">
    <property type="protein sequence ID" value="KAJ7772980.1"/>
    <property type="molecule type" value="Genomic_DNA"/>
</dbReference>
<feature type="domain" description="CNH" evidence="6">
    <location>
        <begin position="644"/>
        <end position="952"/>
    </location>
</feature>
<dbReference type="InterPro" id="IPR052233">
    <property type="entry name" value="Rho-type_GEFs"/>
</dbReference>
<dbReference type="GO" id="GO:0005737">
    <property type="term" value="C:cytoplasm"/>
    <property type="evidence" value="ECO:0007669"/>
    <property type="project" value="UniProtKB-ARBA"/>
</dbReference>
<evidence type="ECO:0000259" key="6">
    <source>
        <dbReference type="PROSITE" id="PS50219"/>
    </source>
</evidence>
<dbReference type="Gene3D" id="2.30.29.30">
    <property type="entry name" value="Pleckstrin-homology domain (PH domain)/Phosphotyrosine-binding domain (PTB)"/>
    <property type="match status" value="1"/>
</dbReference>
<dbReference type="Pfam" id="PF00780">
    <property type="entry name" value="CNH"/>
    <property type="match status" value="1"/>
</dbReference>
<dbReference type="InterPro" id="IPR001245">
    <property type="entry name" value="Ser-Thr/Tyr_kinase_cat_dom"/>
</dbReference>
<dbReference type="InterPro" id="IPR001180">
    <property type="entry name" value="CNH_dom"/>
</dbReference>
<feature type="domain" description="PH" evidence="4">
    <location>
        <begin position="470"/>
        <end position="605"/>
    </location>
</feature>
<dbReference type="InterPro" id="IPR011993">
    <property type="entry name" value="PH-like_dom_sf"/>
</dbReference>
<dbReference type="InterPro" id="IPR008266">
    <property type="entry name" value="Tyr_kinase_AS"/>
</dbReference>
<dbReference type="PANTHER" id="PTHR46572">
    <property type="entry name" value="RHO1 GDP-GTP EXCHANGE PROTEIN 1-RELATED"/>
    <property type="match status" value="1"/>
</dbReference>
<dbReference type="PROSITE" id="PS50003">
    <property type="entry name" value="PH_DOMAIN"/>
    <property type="match status" value="1"/>
</dbReference>
<dbReference type="InterPro" id="IPR001849">
    <property type="entry name" value="PH_domain"/>
</dbReference>
<feature type="domain" description="Protein kinase" evidence="5">
    <location>
        <begin position="175"/>
        <end position="438"/>
    </location>
</feature>
<dbReference type="Pfam" id="PF15405">
    <property type="entry name" value="PH_5"/>
    <property type="match status" value="1"/>
</dbReference>
<evidence type="ECO:0008006" key="9">
    <source>
        <dbReference type="Google" id="ProtNLM"/>
    </source>
</evidence>
<dbReference type="InterPro" id="IPR000719">
    <property type="entry name" value="Prot_kinase_dom"/>
</dbReference>
<gene>
    <name evidence="7" type="ORF">DFH07DRAFT_148774</name>
</gene>
<proteinExistence type="predicted"/>
<dbReference type="Pfam" id="PF07714">
    <property type="entry name" value="PK_Tyr_Ser-Thr"/>
    <property type="match status" value="1"/>
</dbReference>
<evidence type="ECO:0000259" key="5">
    <source>
        <dbReference type="PROSITE" id="PS50011"/>
    </source>
</evidence>
<organism evidence="7 8">
    <name type="scientific">Mycena maculata</name>
    <dbReference type="NCBI Taxonomy" id="230809"/>
    <lineage>
        <taxon>Eukaryota</taxon>
        <taxon>Fungi</taxon>
        <taxon>Dikarya</taxon>
        <taxon>Basidiomycota</taxon>
        <taxon>Agaricomycotina</taxon>
        <taxon>Agaricomycetes</taxon>
        <taxon>Agaricomycetidae</taxon>
        <taxon>Agaricales</taxon>
        <taxon>Marasmiineae</taxon>
        <taxon>Mycenaceae</taxon>
        <taxon>Mycena</taxon>
    </lineage>
</organism>
<evidence type="ECO:0000259" key="4">
    <source>
        <dbReference type="PROSITE" id="PS50003"/>
    </source>
</evidence>
<dbReference type="SUPFAM" id="SSF50729">
    <property type="entry name" value="PH domain-like"/>
    <property type="match status" value="1"/>
</dbReference>
<dbReference type="GO" id="GO:0005524">
    <property type="term" value="F:ATP binding"/>
    <property type="evidence" value="ECO:0007669"/>
    <property type="project" value="InterPro"/>
</dbReference>
<evidence type="ECO:0000256" key="2">
    <source>
        <dbReference type="ARBA" id="ARBA00022658"/>
    </source>
</evidence>
<dbReference type="Proteomes" id="UP001215280">
    <property type="component" value="Unassembled WGS sequence"/>
</dbReference>
<protein>
    <recommendedName>
        <fullName evidence="9">Non-specific serine/threonine protein kinase</fullName>
    </recommendedName>
</protein>
<dbReference type="GO" id="GO:0005085">
    <property type="term" value="F:guanyl-nucleotide exchange factor activity"/>
    <property type="evidence" value="ECO:0007669"/>
    <property type="project" value="UniProtKB-KW"/>
</dbReference>
<sequence length="1019" mass="114501">MSGDELLGPPATGSGASPTGIVVYENSISFLKTACTVTPRNEPATLPTLDNYLLSMSADSIVTAIVKSLELRRILLELSSELGLANDPSLRSVLRTDEEAIATSLAFIFDSKSQEDAVLHLEGDSAQCFLDVVQDALDRGFLMGPHSLKARRIIRKLSEISDSLPSSLFITGVTGREEHPMFGGGFGDIYRAYHNDQTVALKHMRYFVRGAELRRIKLKFCREALVWRDLHHPHILAFIGIDRDSFPNSLCMVSPWMEHGTVLNYLKDHGHANVDKLLSEIAQGLQYLHSRDIVHGDLRGANILINQDWNACLADFGLSSFSNTTTSMHTSNRSGSIYWMAPELITPERFGLKFARTPASDVYAFGCVCIELYTGRPPFSELSDAAAMFRVINGERAGRPAGTPAMSNILWQRVTECWAENPATRPITELVVQSMAWPPKQESELEWYNSKIVFKPGEWIDLDLLDENRSLIYAGKLLRQQENSRNWLTFLSSSPDPTIELHVLLFDHYLVMTKPEEKDGVTKYYVVKRPIPLDLLTLVNFTDPPIQRSAGNLYGGGDNAGVADSRSLFPCTLYHNARAGGSHILYAESAHTRAEWKQKLEEALGLRRVRQESNKAFELETLSTDTFLVESPMKPASYEQDILTGTVTCSMPFNTTDGRGLVAIGCSEGVWIGLRYDSRSLRRVLHLKMVTQCAMLEEFGMFLVLADKSLFAYHIEALVPTFPQDANAPQQPQKLDDKVEFFSVGSLLGRTLVIFMKRKNIDSVFTVVEPSIDRINESVRSPTQVRSRIGFRQPKPAWFRSYREFFLPSKTFDVVFLKARIAILGTTGFEIMDLLDFKRVIIPQREDLRLANLAKRCNACRPLGMFRSTDDEFLLCYNEFGLYVDRNGDPSPSRPIRTIEWEGNAERVAFHAPYILLFDNRFIEVRHVETGRLAQIIPGNNVHCSWDGRGRPSDSNEYRNPEARVHAVMNAPDQPGRPAPRAIARHVFQLVPTIPLASPTTPPPPPTTYFTPSSRMDDQ</sequence>
<dbReference type="GO" id="GO:0004672">
    <property type="term" value="F:protein kinase activity"/>
    <property type="evidence" value="ECO:0007669"/>
    <property type="project" value="InterPro"/>
</dbReference>
<comment type="caution">
    <text evidence="7">The sequence shown here is derived from an EMBL/GenBank/DDBJ whole genome shotgun (WGS) entry which is preliminary data.</text>
</comment>
<dbReference type="SUPFAM" id="SSF56112">
    <property type="entry name" value="Protein kinase-like (PK-like)"/>
    <property type="match status" value="1"/>
</dbReference>
<dbReference type="PROSITE" id="PS50011">
    <property type="entry name" value="PROTEIN_KINASE_DOM"/>
    <property type="match status" value="1"/>
</dbReference>
<keyword evidence="2" id="KW-0344">Guanine-nucleotide releasing factor</keyword>
<dbReference type="SMART" id="SM00233">
    <property type="entry name" value="PH"/>
    <property type="match status" value="1"/>
</dbReference>
<dbReference type="Gene3D" id="1.10.510.10">
    <property type="entry name" value="Transferase(Phosphotransferase) domain 1"/>
    <property type="match status" value="1"/>
</dbReference>
<name>A0AAD7JY79_9AGAR</name>
<reference evidence="7" key="1">
    <citation type="submission" date="2023-03" db="EMBL/GenBank/DDBJ databases">
        <title>Massive genome expansion in bonnet fungi (Mycena s.s.) driven by repeated elements and novel gene families across ecological guilds.</title>
        <authorList>
            <consortium name="Lawrence Berkeley National Laboratory"/>
            <person name="Harder C.B."/>
            <person name="Miyauchi S."/>
            <person name="Viragh M."/>
            <person name="Kuo A."/>
            <person name="Thoen E."/>
            <person name="Andreopoulos B."/>
            <person name="Lu D."/>
            <person name="Skrede I."/>
            <person name="Drula E."/>
            <person name="Henrissat B."/>
            <person name="Morin E."/>
            <person name="Kohler A."/>
            <person name="Barry K."/>
            <person name="LaButti K."/>
            <person name="Morin E."/>
            <person name="Salamov A."/>
            <person name="Lipzen A."/>
            <person name="Mereny Z."/>
            <person name="Hegedus B."/>
            <person name="Baldrian P."/>
            <person name="Stursova M."/>
            <person name="Weitz H."/>
            <person name="Taylor A."/>
            <person name="Grigoriev I.V."/>
            <person name="Nagy L.G."/>
            <person name="Martin F."/>
            <person name="Kauserud H."/>
        </authorList>
    </citation>
    <scope>NUCLEOTIDE SEQUENCE</scope>
    <source>
        <strain evidence="7">CBHHK188m</strain>
    </source>
</reference>
<keyword evidence="8" id="KW-1185">Reference proteome</keyword>
<dbReference type="SMART" id="SM00036">
    <property type="entry name" value="CNH"/>
    <property type="match status" value="1"/>
</dbReference>
<accession>A0AAD7JY79</accession>
<dbReference type="AlphaFoldDB" id="A0AAD7JY79"/>
<dbReference type="InterPro" id="IPR041675">
    <property type="entry name" value="PH_5"/>
</dbReference>
<dbReference type="PANTHER" id="PTHR46572:SF1">
    <property type="entry name" value="RHO1 GUANINE NUCLEOTIDE EXCHANGE FACTOR TUS1"/>
    <property type="match status" value="1"/>
</dbReference>
<keyword evidence="1" id="KW-0597">Phosphoprotein</keyword>
<dbReference type="PROSITE" id="PS50219">
    <property type="entry name" value="CNH"/>
    <property type="match status" value="1"/>
</dbReference>
<dbReference type="InterPro" id="IPR011009">
    <property type="entry name" value="Kinase-like_dom_sf"/>
</dbReference>